<evidence type="ECO:0000313" key="1">
    <source>
        <dbReference type="EMBL" id="CAJ1406684.1"/>
    </source>
</evidence>
<comment type="caution">
    <text evidence="1">The sequence shown here is derived from an EMBL/GenBank/DDBJ whole genome shotgun (WGS) entry which is preliminary data.</text>
</comment>
<gene>
    <name evidence="1" type="ORF">EVOR1521_LOCUS28578</name>
</gene>
<organism evidence="1 2">
    <name type="scientific">Effrenium voratum</name>
    <dbReference type="NCBI Taxonomy" id="2562239"/>
    <lineage>
        <taxon>Eukaryota</taxon>
        <taxon>Sar</taxon>
        <taxon>Alveolata</taxon>
        <taxon>Dinophyceae</taxon>
        <taxon>Suessiales</taxon>
        <taxon>Symbiodiniaceae</taxon>
        <taxon>Effrenium</taxon>
    </lineage>
</organism>
<sequence>MAFAPWNGPTSVPRLTASPRALSCRGLTASRFRSRKARARRQLNAFRREVVACVAAGTVLARTSQARAGPFVSFLSDILPITEAQRSVAKADMAIREGVNSMTEIVVSPSYAPKVSDAVGAEQAVLRAGEAAAEAAGLDMTKITSRIAELADKERSRLRGRTEAGLFETEMLGSVTYHMVANLDKPTYPAFQAYCTWKAYDEALSQSGKATIFRRVFGQKLLAELSFPQPPSIRPQEAASAIDRIQAALDALIAAGFCAKAVPQIDEVLVEIWADGGSRDLVLPVLIEGDPLVDAQILLSEETTPSVLPDPIVAALTVWFEQAGGPGYPSLETYYVNSRWRGKTEYSNMVYVPKQRLFQLTLHRSAASAVA</sequence>
<name>A0AA36NHB4_9DINO</name>
<dbReference type="EMBL" id="CAUJNA010003640">
    <property type="protein sequence ID" value="CAJ1406684.1"/>
    <property type="molecule type" value="Genomic_DNA"/>
</dbReference>
<keyword evidence="2" id="KW-1185">Reference proteome</keyword>
<dbReference type="AlphaFoldDB" id="A0AA36NHB4"/>
<accession>A0AA36NHB4</accession>
<reference evidence="1" key="1">
    <citation type="submission" date="2023-08" db="EMBL/GenBank/DDBJ databases">
        <authorList>
            <person name="Chen Y."/>
            <person name="Shah S."/>
            <person name="Dougan E. K."/>
            <person name="Thang M."/>
            <person name="Chan C."/>
        </authorList>
    </citation>
    <scope>NUCLEOTIDE SEQUENCE</scope>
</reference>
<evidence type="ECO:0000313" key="2">
    <source>
        <dbReference type="Proteomes" id="UP001178507"/>
    </source>
</evidence>
<dbReference type="Proteomes" id="UP001178507">
    <property type="component" value="Unassembled WGS sequence"/>
</dbReference>
<protein>
    <submittedName>
        <fullName evidence="1">Uncharacterized protein</fullName>
    </submittedName>
</protein>
<proteinExistence type="predicted"/>